<dbReference type="PANTHER" id="PTHR45931">
    <property type="entry name" value="SI:CH211-59O9.10"/>
    <property type="match status" value="1"/>
</dbReference>
<dbReference type="InterPro" id="IPR051834">
    <property type="entry name" value="RING_finger_E3_ligase"/>
</dbReference>
<keyword evidence="3" id="KW-0862">Zinc</keyword>
<feature type="domain" description="RING-type" evidence="6">
    <location>
        <begin position="174"/>
        <end position="215"/>
    </location>
</feature>
<dbReference type="EMBL" id="JAWRVI010000115">
    <property type="protein sequence ID" value="KAK4076801.1"/>
    <property type="molecule type" value="Genomic_DNA"/>
</dbReference>
<dbReference type="SUPFAM" id="SSF57850">
    <property type="entry name" value="RING/U-box"/>
    <property type="match status" value="1"/>
</dbReference>
<feature type="region of interest" description="Disordered" evidence="5">
    <location>
        <begin position="129"/>
        <end position="162"/>
    </location>
</feature>
<evidence type="ECO:0000256" key="1">
    <source>
        <dbReference type="ARBA" id="ARBA00022723"/>
    </source>
</evidence>
<dbReference type="CDD" id="cd16454">
    <property type="entry name" value="RING-H2_PA-TM-RING"/>
    <property type="match status" value="1"/>
</dbReference>
<evidence type="ECO:0000256" key="5">
    <source>
        <dbReference type="SAM" id="MobiDB-lite"/>
    </source>
</evidence>
<comment type="caution">
    <text evidence="7">The sequence shown here is derived from an EMBL/GenBank/DDBJ whole genome shotgun (WGS) entry which is preliminary data.</text>
</comment>
<dbReference type="Pfam" id="PF13639">
    <property type="entry name" value="zf-RING_2"/>
    <property type="match status" value="1"/>
</dbReference>
<feature type="region of interest" description="Disordered" evidence="5">
    <location>
        <begin position="222"/>
        <end position="241"/>
    </location>
</feature>
<proteinExistence type="predicted"/>
<dbReference type="InterPro" id="IPR013083">
    <property type="entry name" value="Znf_RING/FYVE/PHD"/>
</dbReference>
<dbReference type="InterPro" id="IPR001841">
    <property type="entry name" value="Znf_RING"/>
</dbReference>
<evidence type="ECO:0000256" key="3">
    <source>
        <dbReference type="ARBA" id="ARBA00022833"/>
    </source>
</evidence>
<evidence type="ECO:0000259" key="6">
    <source>
        <dbReference type="PROSITE" id="PS50089"/>
    </source>
</evidence>
<dbReference type="SMART" id="SM00184">
    <property type="entry name" value="RING"/>
    <property type="match status" value="1"/>
</dbReference>
<evidence type="ECO:0000256" key="4">
    <source>
        <dbReference type="PROSITE-ProRule" id="PRU00175"/>
    </source>
</evidence>
<evidence type="ECO:0000313" key="8">
    <source>
        <dbReference type="Proteomes" id="UP001287286"/>
    </source>
</evidence>
<keyword evidence="1" id="KW-0479">Metal-binding</keyword>
<protein>
    <recommendedName>
        <fullName evidence="6">RING-type domain-containing protein</fullName>
    </recommendedName>
</protein>
<name>A0ABR0BGF8_PURLI</name>
<evidence type="ECO:0000256" key="2">
    <source>
        <dbReference type="ARBA" id="ARBA00022771"/>
    </source>
</evidence>
<dbReference type="Proteomes" id="UP001287286">
    <property type="component" value="Unassembled WGS sequence"/>
</dbReference>
<gene>
    <name evidence="7" type="ORF">Purlil1_12604</name>
</gene>
<dbReference type="Gene3D" id="3.30.40.10">
    <property type="entry name" value="Zinc/RING finger domain, C3HC4 (zinc finger)"/>
    <property type="match status" value="1"/>
</dbReference>
<reference evidence="7 8" key="1">
    <citation type="journal article" date="2024" name="Microbiol. Resour. Announc.">
        <title>Genome annotations for the ascomycete fungi Trichoderma harzianum, Trichoderma aggressivum, and Purpureocillium lilacinum.</title>
        <authorList>
            <person name="Beijen E.P.W."/>
            <person name="Ohm R.A."/>
        </authorList>
    </citation>
    <scope>NUCLEOTIDE SEQUENCE [LARGE SCALE GENOMIC DNA]</scope>
    <source>
        <strain evidence="7 8">CBS 150709</strain>
    </source>
</reference>
<dbReference type="PROSITE" id="PS50089">
    <property type="entry name" value="ZF_RING_2"/>
    <property type="match status" value="1"/>
</dbReference>
<organism evidence="7 8">
    <name type="scientific">Purpureocillium lilacinum</name>
    <name type="common">Paecilomyces lilacinus</name>
    <dbReference type="NCBI Taxonomy" id="33203"/>
    <lineage>
        <taxon>Eukaryota</taxon>
        <taxon>Fungi</taxon>
        <taxon>Dikarya</taxon>
        <taxon>Ascomycota</taxon>
        <taxon>Pezizomycotina</taxon>
        <taxon>Sordariomycetes</taxon>
        <taxon>Hypocreomycetidae</taxon>
        <taxon>Hypocreales</taxon>
        <taxon>Ophiocordycipitaceae</taxon>
        <taxon>Purpureocillium</taxon>
    </lineage>
</organism>
<evidence type="ECO:0000313" key="7">
    <source>
        <dbReference type="EMBL" id="KAK4076801.1"/>
    </source>
</evidence>
<accession>A0ABR0BGF8</accession>
<sequence length="241" mass="25766">MLSHCQHGGGLTADFGPDVVYCHDCSRCQEAVEDAGCDSDAHGFDQMPPTRSSDTHISHDQALGGFGIGEDIFANQETLAAAGQPRVSQAREAIVGGDAPLLWVTNDSLIIAADNVSLLQSMFSRNNLATRRPENNAGMASESSTTAHPPASQKALQALSRRTVKQTGEKATECPVCLDDTKVGDMVVALLCKHLFHYDCIYPWLKECCTCPVCRTPLEDGENEGYNSAPAKDSPAIGNMP</sequence>
<keyword evidence="2 4" id="KW-0863">Zinc-finger</keyword>
<dbReference type="PANTHER" id="PTHR45931:SF16">
    <property type="entry name" value="RING_U-BOX SUPERFAMILY PROTEIN"/>
    <property type="match status" value="1"/>
</dbReference>
<keyword evidence="8" id="KW-1185">Reference proteome</keyword>